<dbReference type="EMBL" id="JAESVN010000005">
    <property type="protein sequence ID" value="MBL4918034.1"/>
    <property type="molecule type" value="Genomic_DNA"/>
</dbReference>
<protein>
    <submittedName>
        <fullName evidence="3">(2Fe-2S)-binding protein</fullName>
    </submittedName>
</protein>
<dbReference type="InterPro" id="IPR041854">
    <property type="entry name" value="BFD-like_2Fe2S-bd_dom_sf"/>
</dbReference>
<feature type="domain" description="BFD-like [2Fe-2S]-binding" evidence="2">
    <location>
        <begin position="2"/>
        <end position="50"/>
    </location>
</feature>
<organism evidence="3 4">
    <name type="scientific">Szabonella alba</name>
    <dbReference type="NCBI Taxonomy" id="2804194"/>
    <lineage>
        <taxon>Bacteria</taxon>
        <taxon>Pseudomonadati</taxon>
        <taxon>Pseudomonadota</taxon>
        <taxon>Alphaproteobacteria</taxon>
        <taxon>Rhodobacterales</taxon>
        <taxon>Paracoccaceae</taxon>
        <taxon>Szabonella</taxon>
    </lineage>
</organism>
<dbReference type="InterPro" id="IPR007419">
    <property type="entry name" value="BFD-like_2Fe2S-bd_dom"/>
</dbReference>
<feature type="compositionally biased region" description="Polar residues" evidence="1">
    <location>
        <begin position="92"/>
        <end position="101"/>
    </location>
</feature>
<evidence type="ECO:0000313" key="3">
    <source>
        <dbReference type="EMBL" id="MBL4918034.1"/>
    </source>
</evidence>
<sequence length="101" mass="11076">MIVCHCTNISDHDIRAAVDWMRAADPETIITPGKIYRALGQRADCGGCMPLFLDTMRNCASFGVAREPDPGQDVPILRRVKGKPDEGRPQGNRLSQRGPSV</sequence>
<comment type="caution">
    <text evidence="3">The sequence shown here is derived from an EMBL/GenBank/DDBJ whole genome shotgun (WGS) entry which is preliminary data.</text>
</comment>
<accession>A0A8K0Y2K9</accession>
<feature type="region of interest" description="Disordered" evidence="1">
    <location>
        <begin position="65"/>
        <end position="101"/>
    </location>
</feature>
<dbReference type="Proteomes" id="UP000648908">
    <property type="component" value="Unassembled WGS sequence"/>
</dbReference>
<evidence type="ECO:0000259" key="2">
    <source>
        <dbReference type="Pfam" id="PF04324"/>
    </source>
</evidence>
<dbReference type="Pfam" id="PF04324">
    <property type="entry name" value="Fer2_BFD"/>
    <property type="match status" value="1"/>
</dbReference>
<dbReference type="RefSeq" id="WP_202689031.1">
    <property type="nucleotide sequence ID" value="NZ_JAESVN010000005.1"/>
</dbReference>
<name>A0A8K0Y2K9_9RHOB</name>
<reference evidence="3" key="1">
    <citation type="submission" date="2021-01" db="EMBL/GenBank/DDBJ databases">
        <title>Tabrizicola alba sp. nov. a motile alkaliphilic bacterium isolated from a soda lake.</title>
        <authorList>
            <person name="Szuroczki S."/>
            <person name="Abbaszade G."/>
            <person name="Schumann P."/>
            <person name="Toth E."/>
        </authorList>
    </citation>
    <scope>NUCLEOTIDE SEQUENCE</scope>
    <source>
        <strain evidence="3">DMG-N-6</strain>
    </source>
</reference>
<keyword evidence="4" id="KW-1185">Reference proteome</keyword>
<dbReference type="AlphaFoldDB" id="A0A8K0Y2K9"/>
<proteinExistence type="predicted"/>
<evidence type="ECO:0000256" key="1">
    <source>
        <dbReference type="SAM" id="MobiDB-lite"/>
    </source>
</evidence>
<gene>
    <name evidence="3" type="ORF">JL811_12475</name>
</gene>
<dbReference type="Gene3D" id="1.10.10.1100">
    <property type="entry name" value="BFD-like [2Fe-2S]-binding domain"/>
    <property type="match status" value="1"/>
</dbReference>
<evidence type="ECO:0000313" key="4">
    <source>
        <dbReference type="Proteomes" id="UP000648908"/>
    </source>
</evidence>